<proteinExistence type="predicted"/>
<dbReference type="InterPro" id="IPR057877">
    <property type="entry name" value="CrAss_Ring_3_4"/>
</dbReference>
<name>A0A8S5QT67_9CAUD</name>
<organism evidence="1">
    <name type="scientific">CrAss-like virus sp. ctDAq1</name>
    <dbReference type="NCBI Taxonomy" id="2826822"/>
    <lineage>
        <taxon>Viruses</taxon>
        <taxon>Duplodnaviria</taxon>
        <taxon>Heunggongvirae</taxon>
        <taxon>Uroviricota</taxon>
        <taxon>Caudoviricetes</taxon>
        <taxon>Crassvirales</taxon>
    </lineage>
</organism>
<reference evidence="1" key="1">
    <citation type="journal article" date="2021" name="Proc. Natl. Acad. Sci. U.S.A.">
        <title>A Catalog of Tens of Thousands of Viruses from Human Metagenomes Reveals Hidden Associations with Chronic Diseases.</title>
        <authorList>
            <person name="Tisza M.J."/>
            <person name="Buck C.B."/>
        </authorList>
    </citation>
    <scope>NUCLEOTIDE SEQUENCE</scope>
    <source>
        <strain evidence="1">CtDAq1</strain>
    </source>
</reference>
<protein>
    <submittedName>
        <fullName evidence="1">Uncharacterized protein</fullName>
    </submittedName>
</protein>
<accession>A0A8S5QT67</accession>
<evidence type="ECO:0000313" key="1">
    <source>
        <dbReference type="EMBL" id="DAE22479.1"/>
    </source>
</evidence>
<dbReference type="Pfam" id="PF25710">
    <property type="entry name" value="CrAss_Ring_3_4"/>
    <property type="match status" value="1"/>
</dbReference>
<sequence length="232" mass="26691">MNNTEFLNEFNLLYNNAMSNQAPPLNEYEISLFLTEGQEVVVKEYYSGKNAFRDSFERSEEVTRSLSSLVRTEVLTEEYDPEYISDIVETIGSSSYLYKIPQDVWYIVKESVKFTEDAMCGYGSYVDVIPTTHDKVGRIMENPFRGMSNRRVLRLSLGNNINELLSKYPVHSYLIRYLVQPSPIVLVNLDSLGCSVDGVSEETECKLHPLIHRVILERAVRIASEAYKFQKQ</sequence>
<dbReference type="EMBL" id="BK015733">
    <property type="protein sequence ID" value="DAE22479.1"/>
    <property type="molecule type" value="Genomic_DNA"/>
</dbReference>